<keyword evidence="2" id="KW-0812">Transmembrane</keyword>
<sequence length="254" mass="27138">MTSQPPGPPSGPLHPQPSEADERRKKRRLITWIAAGVAAVVVVVVVVVLLLPGGESGQTTTDAQKLAKDVAATPGDWGPGFSGGNEANGIGEPTVGADCKVSQHSDRTGTMYSFERDSQRDNPATAGASQVRVFDKPDTAKSFLKDDESSVQRCPNQSSDTDRWENIRQSPTEQLSGFDESVAEDGTYITTDQNGQKTTQVYTIATGRSGNVTLSATAAGDPGNEQNMHTLALDVLQKMQKHLAEKKHALPLKR</sequence>
<evidence type="ECO:0000256" key="1">
    <source>
        <dbReference type="SAM" id="MobiDB-lite"/>
    </source>
</evidence>
<gene>
    <name evidence="3" type="ORF">GCM10010218_03310</name>
</gene>
<evidence type="ECO:0008006" key="5">
    <source>
        <dbReference type="Google" id="ProtNLM"/>
    </source>
</evidence>
<feature type="region of interest" description="Disordered" evidence="1">
    <location>
        <begin position="143"/>
        <end position="164"/>
    </location>
</feature>
<keyword evidence="2" id="KW-0472">Membrane</keyword>
<reference evidence="3" key="1">
    <citation type="journal article" date="2014" name="Int. J. Syst. Evol. Microbiol.">
        <title>Complete genome sequence of Corynebacterium casei LMG S-19264T (=DSM 44701T), isolated from a smear-ripened cheese.</title>
        <authorList>
            <consortium name="US DOE Joint Genome Institute (JGI-PGF)"/>
            <person name="Walter F."/>
            <person name="Albersmeier A."/>
            <person name="Kalinowski J."/>
            <person name="Ruckert C."/>
        </authorList>
    </citation>
    <scope>NUCLEOTIDE SEQUENCE</scope>
    <source>
        <strain evidence="3">JCM 4059</strain>
    </source>
</reference>
<evidence type="ECO:0000256" key="2">
    <source>
        <dbReference type="SAM" id="Phobius"/>
    </source>
</evidence>
<evidence type="ECO:0000313" key="3">
    <source>
        <dbReference type="EMBL" id="GHF25935.1"/>
    </source>
</evidence>
<dbReference type="EMBL" id="BNBD01000001">
    <property type="protein sequence ID" value="GHF25935.1"/>
    <property type="molecule type" value="Genomic_DNA"/>
</dbReference>
<feature type="compositionally biased region" description="Pro residues" evidence="1">
    <location>
        <begin position="1"/>
        <end position="15"/>
    </location>
</feature>
<organism evidence="3 4">
    <name type="scientific">Streptomyces mashuensis</name>
    <dbReference type="NCBI Taxonomy" id="33904"/>
    <lineage>
        <taxon>Bacteria</taxon>
        <taxon>Bacillati</taxon>
        <taxon>Actinomycetota</taxon>
        <taxon>Actinomycetes</taxon>
        <taxon>Kitasatosporales</taxon>
        <taxon>Streptomycetaceae</taxon>
        <taxon>Streptomyces</taxon>
    </lineage>
</organism>
<feature type="transmembrane region" description="Helical" evidence="2">
    <location>
        <begin position="29"/>
        <end position="51"/>
    </location>
</feature>
<evidence type="ECO:0000313" key="4">
    <source>
        <dbReference type="Proteomes" id="UP000638313"/>
    </source>
</evidence>
<dbReference type="Proteomes" id="UP000638313">
    <property type="component" value="Unassembled WGS sequence"/>
</dbReference>
<protein>
    <recommendedName>
        <fullName evidence="5">PknH-like extracellular domain-containing protein</fullName>
    </recommendedName>
</protein>
<proteinExistence type="predicted"/>
<name>A0A919AUB2_9ACTN</name>
<accession>A0A919AUB2</accession>
<feature type="region of interest" description="Disordered" evidence="1">
    <location>
        <begin position="1"/>
        <end position="23"/>
    </location>
</feature>
<dbReference type="AlphaFoldDB" id="A0A919AUB2"/>
<keyword evidence="2" id="KW-1133">Transmembrane helix</keyword>
<comment type="caution">
    <text evidence="3">The sequence shown here is derived from an EMBL/GenBank/DDBJ whole genome shotgun (WGS) entry which is preliminary data.</text>
</comment>
<reference evidence="3" key="2">
    <citation type="submission" date="2020-09" db="EMBL/GenBank/DDBJ databases">
        <authorList>
            <person name="Sun Q."/>
            <person name="Ohkuma M."/>
        </authorList>
    </citation>
    <scope>NUCLEOTIDE SEQUENCE</scope>
    <source>
        <strain evidence="3">JCM 4059</strain>
    </source>
</reference>
<dbReference type="RefSeq" id="WP_190127528.1">
    <property type="nucleotide sequence ID" value="NZ_BNBD01000001.1"/>
</dbReference>
<keyword evidence="4" id="KW-1185">Reference proteome</keyword>